<sequence length="189" mass="20952">MLARVPELLTPRLWTPDQGPAGLLVLPPPRRLLTVVGGRLQGAGSPLGRPEHAGDTPRFRTTAGGLIIVSSSRKREPARTIGHPDLASGASVQRGDVLYVSIAEAVYRESRGETVELHFESTEEDNDALRELRVRARNRWENDRLPDGWTRPLPLPAPSPKKTSIPEELRALVEELNSRQQRPVLDDED</sequence>
<evidence type="ECO:0000256" key="1">
    <source>
        <dbReference type="SAM" id="MobiDB-lite"/>
    </source>
</evidence>
<name>A0A7W9SM18_ARMRO</name>
<evidence type="ECO:0000313" key="3">
    <source>
        <dbReference type="Proteomes" id="UP000520814"/>
    </source>
</evidence>
<comment type="caution">
    <text evidence="2">The sequence shown here is derived from an EMBL/GenBank/DDBJ whole genome shotgun (WGS) entry which is preliminary data.</text>
</comment>
<dbReference type="Proteomes" id="UP000520814">
    <property type="component" value="Unassembled WGS sequence"/>
</dbReference>
<evidence type="ECO:0000313" key="2">
    <source>
        <dbReference type="EMBL" id="MBB6048329.1"/>
    </source>
</evidence>
<dbReference type="EMBL" id="JACHGW010000001">
    <property type="protein sequence ID" value="MBB6048329.1"/>
    <property type="molecule type" value="Genomic_DNA"/>
</dbReference>
<organism evidence="2 3">
    <name type="scientific">Armatimonas rosea</name>
    <dbReference type="NCBI Taxonomy" id="685828"/>
    <lineage>
        <taxon>Bacteria</taxon>
        <taxon>Bacillati</taxon>
        <taxon>Armatimonadota</taxon>
        <taxon>Armatimonadia</taxon>
        <taxon>Armatimonadales</taxon>
        <taxon>Armatimonadaceae</taxon>
        <taxon>Armatimonas</taxon>
    </lineage>
</organism>
<keyword evidence="3" id="KW-1185">Reference proteome</keyword>
<protein>
    <submittedName>
        <fullName evidence="2">Uncharacterized protein</fullName>
    </submittedName>
</protein>
<dbReference type="RefSeq" id="WP_184191820.1">
    <property type="nucleotide sequence ID" value="NZ_JACHGW010000001.1"/>
</dbReference>
<gene>
    <name evidence="2" type="ORF">HNQ39_000091</name>
</gene>
<proteinExistence type="predicted"/>
<accession>A0A7W9SM18</accession>
<reference evidence="2 3" key="1">
    <citation type="submission" date="2020-08" db="EMBL/GenBank/DDBJ databases">
        <title>Genomic Encyclopedia of Type Strains, Phase IV (KMG-IV): sequencing the most valuable type-strain genomes for metagenomic binning, comparative biology and taxonomic classification.</title>
        <authorList>
            <person name="Goeker M."/>
        </authorList>
    </citation>
    <scope>NUCLEOTIDE SEQUENCE [LARGE SCALE GENOMIC DNA]</scope>
    <source>
        <strain evidence="2 3">DSM 23562</strain>
    </source>
</reference>
<feature type="region of interest" description="Disordered" evidence="1">
    <location>
        <begin position="143"/>
        <end position="166"/>
    </location>
</feature>
<dbReference type="AlphaFoldDB" id="A0A7W9SM18"/>